<dbReference type="PANTHER" id="PTHR18901">
    <property type="entry name" value="2-DEOXYGLUCOSE-6-PHOSPHATE PHOSPHATASE 2"/>
    <property type="match status" value="1"/>
</dbReference>
<dbReference type="NCBIfam" id="TIGR01509">
    <property type="entry name" value="HAD-SF-IA-v3"/>
    <property type="match status" value="1"/>
</dbReference>
<dbReference type="PRINTS" id="PR00413">
    <property type="entry name" value="HADHALOGNASE"/>
</dbReference>
<dbReference type="InterPro" id="IPR041492">
    <property type="entry name" value="HAD_2"/>
</dbReference>
<dbReference type="SFLD" id="SFLDG01129">
    <property type="entry name" value="C1.5:_HAD__Beta-PGM__Phosphata"/>
    <property type="match status" value="1"/>
</dbReference>
<dbReference type="InterPro" id="IPR006439">
    <property type="entry name" value="HAD-SF_hydro_IA"/>
</dbReference>
<reference evidence="1 2" key="1">
    <citation type="submission" date="2016-10" db="EMBL/GenBank/DDBJ databases">
        <authorList>
            <person name="de Groot N.N."/>
        </authorList>
    </citation>
    <scope>NUCLEOTIDE SEQUENCE [LARGE SCALE GENOMIC DNA]</scope>
    <source>
        <strain evidence="1 2">DSM 12272</strain>
    </source>
</reference>
<dbReference type="SFLD" id="SFLDS00003">
    <property type="entry name" value="Haloacid_Dehalogenase"/>
    <property type="match status" value="1"/>
</dbReference>
<accession>A0A1H0QU20</accession>
<dbReference type="GO" id="GO:0016791">
    <property type="term" value="F:phosphatase activity"/>
    <property type="evidence" value="ECO:0007669"/>
    <property type="project" value="TreeGrafter"/>
</dbReference>
<organism evidence="1 2">
    <name type="scientific">Clostridium gasigenes</name>
    <dbReference type="NCBI Taxonomy" id="94869"/>
    <lineage>
        <taxon>Bacteria</taxon>
        <taxon>Bacillati</taxon>
        <taxon>Bacillota</taxon>
        <taxon>Clostridia</taxon>
        <taxon>Eubacteriales</taxon>
        <taxon>Clostridiaceae</taxon>
        <taxon>Clostridium</taxon>
    </lineage>
</organism>
<dbReference type="AlphaFoldDB" id="A0A1H0QU20"/>
<dbReference type="PANTHER" id="PTHR18901:SF38">
    <property type="entry name" value="PSEUDOURIDINE-5'-PHOSPHATASE"/>
    <property type="match status" value="1"/>
</dbReference>
<dbReference type="InterPro" id="IPR036412">
    <property type="entry name" value="HAD-like_sf"/>
</dbReference>
<protein>
    <submittedName>
        <fullName evidence="1">Haloacid dehalogenase superfamily, subfamily IA, variant 3 with third motif having DD or ED/haloacid dehalogenase superfamily, subfamily IA, variant 1 with third motif having Dx(3-4)D or Dx(3-4)E</fullName>
    </submittedName>
</protein>
<dbReference type="SUPFAM" id="SSF56784">
    <property type="entry name" value="HAD-like"/>
    <property type="match status" value="1"/>
</dbReference>
<dbReference type="InterPro" id="IPR023214">
    <property type="entry name" value="HAD_sf"/>
</dbReference>
<evidence type="ECO:0000313" key="1">
    <source>
        <dbReference type="EMBL" id="SDP20198.1"/>
    </source>
</evidence>
<keyword evidence="2" id="KW-1185">Reference proteome</keyword>
<dbReference type="OrthoDB" id="9797743at2"/>
<proteinExistence type="predicted"/>
<gene>
    <name evidence="1" type="ORF">SAMN04488529_102500</name>
</gene>
<dbReference type="CDD" id="cd07505">
    <property type="entry name" value="HAD_BPGM-like"/>
    <property type="match status" value="1"/>
</dbReference>
<dbReference type="Pfam" id="PF13419">
    <property type="entry name" value="HAD_2"/>
    <property type="match status" value="1"/>
</dbReference>
<dbReference type="RefSeq" id="WP_089967557.1">
    <property type="nucleotide sequence ID" value="NZ_FNJM01000002.1"/>
</dbReference>
<dbReference type="EMBL" id="FNJM01000002">
    <property type="protein sequence ID" value="SDP20198.1"/>
    <property type="molecule type" value="Genomic_DNA"/>
</dbReference>
<dbReference type="STRING" id="94869.SAMN04488529_102500"/>
<dbReference type="Gene3D" id="3.40.50.1000">
    <property type="entry name" value="HAD superfamily/HAD-like"/>
    <property type="match status" value="1"/>
</dbReference>
<dbReference type="Proteomes" id="UP000198597">
    <property type="component" value="Unassembled WGS sequence"/>
</dbReference>
<name>A0A1H0QU20_9CLOT</name>
<dbReference type="InterPro" id="IPR023198">
    <property type="entry name" value="PGP-like_dom2"/>
</dbReference>
<evidence type="ECO:0000313" key="2">
    <source>
        <dbReference type="Proteomes" id="UP000198597"/>
    </source>
</evidence>
<sequence length="221" mass="25004">MHNMKAAIFDLDGTLVDSMWVWEEIDKEYLKERGHSVPLNLNDKINHLSFNETALYFKETFSLEDSLETIMNDWTTMAYIHYSQNIHLKEGALDFLKKLKSSGIKIGLATSNSVTLLEAVLKNNNIYSYFDCITTTDEVSNGKDNPDVYLLAAERLGVNPSQCVVFEDIIPAILGAKAANMKTIAIFDKAAEHNRDELINLADKYILSYNEIIEFVPVKVS</sequence>
<dbReference type="NCBIfam" id="TIGR01549">
    <property type="entry name" value="HAD-SF-IA-v1"/>
    <property type="match status" value="1"/>
</dbReference>
<dbReference type="Gene3D" id="1.10.150.240">
    <property type="entry name" value="Putative phosphatase, domain 2"/>
    <property type="match status" value="1"/>
</dbReference>